<dbReference type="PROSITE" id="PS51257">
    <property type="entry name" value="PROKAR_LIPOPROTEIN"/>
    <property type="match status" value="1"/>
</dbReference>
<gene>
    <name evidence="2" type="ORF">SAMN04487824_12316</name>
</gene>
<dbReference type="GO" id="GO:0006508">
    <property type="term" value="P:proteolysis"/>
    <property type="evidence" value="ECO:0007669"/>
    <property type="project" value="InterPro"/>
</dbReference>
<dbReference type="InterPro" id="IPR006311">
    <property type="entry name" value="TAT_signal"/>
</dbReference>
<dbReference type="GO" id="GO:0008236">
    <property type="term" value="F:serine-type peptidase activity"/>
    <property type="evidence" value="ECO:0007669"/>
    <property type="project" value="InterPro"/>
</dbReference>
<feature type="domain" description="Peptidase S9 prolyl oligopeptidase catalytic" evidence="1">
    <location>
        <begin position="143"/>
        <end position="211"/>
    </location>
</feature>
<dbReference type="EMBL" id="FMZL01000023">
    <property type="protein sequence ID" value="SDC56595.1"/>
    <property type="molecule type" value="Genomic_DNA"/>
</dbReference>
<dbReference type="InterPro" id="IPR001375">
    <property type="entry name" value="Peptidase_S9_cat"/>
</dbReference>
<dbReference type="InterPro" id="IPR029058">
    <property type="entry name" value="AB_hydrolase_fold"/>
</dbReference>
<dbReference type="Pfam" id="PF00326">
    <property type="entry name" value="Peptidase_S9"/>
    <property type="match status" value="1"/>
</dbReference>
<name>A0A1G6MNP9_9ACTN</name>
<dbReference type="Proteomes" id="UP000198528">
    <property type="component" value="Unassembled WGS sequence"/>
</dbReference>
<reference evidence="3" key="1">
    <citation type="submission" date="2016-10" db="EMBL/GenBank/DDBJ databases">
        <authorList>
            <person name="Varghese N."/>
            <person name="Submissions S."/>
        </authorList>
    </citation>
    <scope>NUCLEOTIDE SEQUENCE [LARGE SCALE GENOMIC DNA]</scope>
    <source>
        <strain evidence="3">DSM 22619</strain>
    </source>
</reference>
<sequence>MDRLFSRRRFLGVLVGMGVGALLSGCSRVSADGGANVSQLDGGAKGSASSAGTANEAKFTQGSRVDRGFVVDDSLEVDSRTLHFSLHVPDSYDGSAAYRLYVSCPGWEGLYFQGVGANLVEDFPFVANDYVPNMIVASPQLDDWGQQSADDVVALTEWLLATYNIDTEHVYLSGNSGGGETISLVLGQRPDLYRRALHTISQWDGNLDVLTDAQVPVYMAIGQHDDYYGSDPDRATYQQICDAYRQKGLTDAQISDLVVLDVKPDSYFTDHGRSAGTSQHAGGGALFPHDSDIMGWLFRD</sequence>
<protein>
    <submittedName>
        <fullName evidence="2">Prolyl oligopeptidase family protein</fullName>
    </submittedName>
</protein>
<dbReference type="SUPFAM" id="SSF53474">
    <property type="entry name" value="alpha/beta-Hydrolases"/>
    <property type="match status" value="1"/>
</dbReference>
<accession>A0A1G6MNP9</accession>
<evidence type="ECO:0000313" key="3">
    <source>
        <dbReference type="Proteomes" id="UP000198528"/>
    </source>
</evidence>
<organism evidence="2 3">
    <name type="scientific">Parafannyhessea umbonata</name>
    <dbReference type="NCBI Taxonomy" id="604330"/>
    <lineage>
        <taxon>Bacteria</taxon>
        <taxon>Bacillati</taxon>
        <taxon>Actinomycetota</taxon>
        <taxon>Coriobacteriia</taxon>
        <taxon>Coriobacteriales</taxon>
        <taxon>Atopobiaceae</taxon>
        <taxon>Parafannyhessea</taxon>
    </lineage>
</organism>
<evidence type="ECO:0000313" key="2">
    <source>
        <dbReference type="EMBL" id="SDC56595.1"/>
    </source>
</evidence>
<dbReference type="Gene3D" id="3.40.50.1820">
    <property type="entry name" value="alpha/beta hydrolase"/>
    <property type="match status" value="1"/>
</dbReference>
<proteinExistence type="predicted"/>
<evidence type="ECO:0000259" key="1">
    <source>
        <dbReference type="Pfam" id="PF00326"/>
    </source>
</evidence>
<keyword evidence="3" id="KW-1185">Reference proteome</keyword>
<dbReference type="PROSITE" id="PS51318">
    <property type="entry name" value="TAT"/>
    <property type="match status" value="1"/>
</dbReference>
<dbReference type="RefSeq" id="WP_218118115.1">
    <property type="nucleotide sequence ID" value="NZ_FMZL01000023.1"/>
</dbReference>
<dbReference type="AlphaFoldDB" id="A0A1G6MNP9"/>